<evidence type="ECO:0000313" key="1">
    <source>
        <dbReference type="EMBL" id="MBJ3785167.1"/>
    </source>
</evidence>
<dbReference type="Proteomes" id="UP000602124">
    <property type="component" value="Unassembled WGS sequence"/>
</dbReference>
<dbReference type="RefSeq" id="WP_198876365.1">
    <property type="nucleotide sequence ID" value="NZ_JAEKMH010000002.1"/>
</dbReference>
<comment type="caution">
    <text evidence="1">The sequence shown here is derived from an EMBL/GenBank/DDBJ whole genome shotgun (WGS) entry which is preliminary data.</text>
</comment>
<protein>
    <submittedName>
        <fullName evidence="1">Uncharacterized protein</fullName>
    </submittedName>
</protein>
<dbReference type="EMBL" id="JAEKMH010000002">
    <property type="protein sequence ID" value="MBJ3785167.1"/>
    <property type="molecule type" value="Genomic_DNA"/>
</dbReference>
<gene>
    <name evidence="1" type="ORF">JEQ47_10580</name>
</gene>
<reference evidence="1" key="1">
    <citation type="submission" date="2020-12" db="EMBL/GenBank/DDBJ databases">
        <title>Devosia sp. MSA67 isolated from Mo River.</title>
        <authorList>
            <person name="Ma F."/>
            <person name="Zi Z."/>
        </authorList>
    </citation>
    <scope>NUCLEOTIDE SEQUENCE</scope>
    <source>
        <strain evidence="1">MSA67</strain>
    </source>
</reference>
<evidence type="ECO:0000313" key="2">
    <source>
        <dbReference type="Proteomes" id="UP000602124"/>
    </source>
</evidence>
<organism evidence="1 2">
    <name type="scientific">Devosia sediminis</name>
    <dbReference type="NCBI Taxonomy" id="2798801"/>
    <lineage>
        <taxon>Bacteria</taxon>
        <taxon>Pseudomonadati</taxon>
        <taxon>Pseudomonadota</taxon>
        <taxon>Alphaproteobacteria</taxon>
        <taxon>Hyphomicrobiales</taxon>
        <taxon>Devosiaceae</taxon>
        <taxon>Devosia</taxon>
    </lineage>
</organism>
<dbReference type="AlphaFoldDB" id="A0A934IVL5"/>
<proteinExistence type="predicted"/>
<keyword evidence="2" id="KW-1185">Reference proteome</keyword>
<sequence>MDDAPAAKGERRPDWTAIRSEYESRQFLPAMICKRHGITPAQLRYRREQEDWPLLRARRPRRTELVTQMLRVLAAQIQELEKATDMPIEKRAKLLAEHARTMDRLIERGAAKRNVEPPTRKDMTDLRAKLVKRLDQFKAR</sequence>
<accession>A0A934IVL5</accession>
<name>A0A934IVL5_9HYPH</name>